<keyword evidence="3" id="KW-1185">Reference proteome</keyword>
<evidence type="ECO:0000313" key="3">
    <source>
        <dbReference type="Proteomes" id="UP001291623"/>
    </source>
</evidence>
<sequence>MDRWWRAAQRPPETVEKESKERMVTPATVIPHTLEPIKFELGNVPPEGSNASRKLLFSSRSQVTPPIAVTVPQDTPPTMDNIHGNR</sequence>
<comment type="caution">
    <text evidence="2">The sequence shown here is derived from an EMBL/GenBank/DDBJ whole genome shotgun (WGS) entry which is preliminary data.</text>
</comment>
<proteinExistence type="predicted"/>
<evidence type="ECO:0000256" key="1">
    <source>
        <dbReference type="SAM" id="MobiDB-lite"/>
    </source>
</evidence>
<feature type="region of interest" description="Disordered" evidence="1">
    <location>
        <begin position="1"/>
        <end position="23"/>
    </location>
</feature>
<dbReference type="Proteomes" id="UP001291623">
    <property type="component" value="Unassembled WGS sequence"/>
</dbReference>
<dbReference type="EMBL" id="JAVYJV010000001">
    <property type="protein sequence ID" value="KAK4380240.1"/>
    <property type="molecule type" value="Genomic_DNA"/>
</dbReference>
<name>A0AAE1T2G1_9SOLA</name>
<accession>A0AAE1T2G1</accession>
<dbReference type="AlphaFoldDB" id="A0AAE1T2G1"/>
<organism evidence="2 3">
    <name type="scientific">Anisodus tanguticus</name>
    <dbReference type="NCBI Taxonomy" id="243964"/>
    <lineage>
        <taxon>Eukaryota</taxon>
        <taxon>Viridiplantae</taxon>
        <taxon>Streptophyta</taxon>
        <taxon>Embryophyta</taxon>
        <taxon>Tracheophyta</taxon>
        <taxon>Spermatophyta</taxon>
        <taxon>Magnoliopsida</taxon>
        <taxon>eudicotyledons</taxon>
        <taxon>Gunneridae</taxon>
        <taxon>Pentapetalae</taxon>
        <taxon>asterids</taxon>
        <taxon>lamiids</taxon>
        <taxon>Solanales</taxon>
        <taxon>Solanaceae</taxon>
        <taxon>Solanoideae</taxon>
        <taxon>Hyoscyameae</taxon>
        <taxon>Anisodus</taxon>
    </lineage>
</organism>
<protein>
    <submittedName>
        <fullName evidence="2">Uncharacterized protein</fullName>
    </submittedName>
</protein>
<reference evidence="2" key="1">
    <citation type="submission" date="2023-12" db="EMBL/GenBank/DDBJ databases">
        <title>Genome assembly of Anisodus tanguticus.</title>
        <authorList>
            <person name="Wang Y.-J."/>
        </authorList>
    </citation>
    <scope>NUCLEOTIDE SEQUENCE</scope>
    <source>
        <strain evidence="2">KB-2021</strain>
        <tissue evidence="2">Leaf</tissue>
    </source>
</reference>
<evidence type="ECO:0000313" key="2">
    <source>
        <dbReference type="EMBL" id="KAK4380240.1"/>
    </source>
</evidence>
<feature type="compositionally biased region" description="Basic and acidic residues" evidence="1">
    <location>
        <begin position="13"/>
        <end position="23"/>
    </location>
</feature>
<feature type="region of interest" description="Disordered" evidence="1">
    <location>
        <begin position="67"/>
        <end position="86"/>
    </location>
</feature>
<gene>
    <name evidence="2" type="ORF">RND71_002102</name>
</gene>